<evidence type="ECO:0000313" key="2">
    <source>
        <dbReference type="Proteomes" id="UP000823561"/>
    </source>
</evidence>
<reference evidence="1" key="1">
    <citation type="submission" date="2020-10" db="EMBL/GenBank/DDBJ databases">
        <title>Chromosome-scale genome assembly of the Allis shad, Alosa alosa.</title>
        <authorList>
            <person name="Margot Z."/>
            <person name="Christophe K."/>
            <person name="Cabau C."/>
            <person name="Louis A."/>
            <person name="Berthelot C."/>
            <person name="Parey E."/>
            <person name="Roest Crollius H."/>
            <person name="Montfort J."/>
            <person name="Robinson-Rechavi M."/>
            <person name="Bucao C."/>
            <person name="Bouchez O."/>
            <person name="Gislard M."/>
            <person name="Lluch J."/>
            <person name="Milhes M."/>
            <person name="Lampietro C."/>
            <person name="Lopez Roques C."/>
            <person name="Donnadieu C."/>
            <person name="Braasch I."/>
            <person name="Desvignes T."/>
            <person name="Postlethwait J."/>
            <person name="Bobe J."/>
            <person name="Guiguen Y."/>
        </authorList>
    </citation>
    <scope>NUCLEOTIDE SEQUENCE</scope>
    <source>
        <strain evidence="1">M-15738</strain>
        <tissue evidence="1">Blood</tissue>
    </source>
</reference>
<proteinExistence type="predicted"/>
<dbReference type="EMBL" id="JADWDJ010000012">
    <property type="protein sequence ID" value="KAG5272393.1"/>
    <property type="molecule type" value="Genomic_DNA"/>
</dbReference>
<keyword evidence="2" id="KW-1185">Reference proteome</keyword>
<feature type="non-terminal residue" evidence="1">
    <location>
        <position position="1"/>
    </location>
</feature>
<gene>
    <name evidence="1" type="ORF">AALO_G00165030</name>
</gene>
<accession>A0AAV6GB98</accession>
<dbReference type="Proteomes" id="UP000823561">
    <property type="component" value="Chromosome 12"/>
</dbReference>
<sequence length="208" mass="22026">VGPGGLLLDVVVRQGAPIFQLLASKDQTLLVWGNALLVLDFGLHVLNGVTGFHLKGDGLAGQSLDEDLHTTTETQHKMEGGLLLDVVVGQGAPIFQLLASKDQTLLVWGNALLVLDFGLHVLNGVTGFHLKGDGLAGQSLGEDLHTTTETQHKMEGGLLLDVVVRQGASHLPAACQQRSDAAGQGECPPCPGFWPSRSQWCHWVPPQG</sequence>
<dbReference type="AlphaFoldDB" id="A0AAV6GB98"/>
<comment type="caution">
    <text evidence="1">The sequence shown here is derived from an EMBL/GenBank/DDBJ whole genome shotgun (WGS) entry which is preliminary data.</text>
</comment>
<organism evidence="1 2">
    <name type="scientific">Alosa alosa</name>
    <name type="common">allis shad</name>
    <dbReference type="NCBI Taxonomy" id="278164"/>
    <lineage>
        <taxon>Eukaryota</taxon>
        <taxon>Metazoa</taxon>
        <taxon>Chordata</taxon>
        <taxon>Craniata</taxon>
        <taxon>Vertebrata</taxon>
        <taxon>Euteleostomi</taxon>
        <taxon>Actinopterygii</taxon>
        <taxon>Neopterygii</taxon>
        <taxon>Teleostei</taxon>
        <taxon>Clupei</taxon>
        <taxon>Clupeiformes</taxon>
        <taxon>Clupeoidei</taxon>
        <taxon>Clupeidae</taxon>
        <taxon>Alosa</taxon>
    </lineage>
</organism>
<evidence type="ECO:0000313" key="1">
    <source>
        <dbReference type="EMBL" id="KAG5272393.1"/>
    </source>
</evidence>
<name>A0AAV6GB98_9TELE</name>
<protein>
    <submittedName>
        <fullName evidence="1">Uncharacterized protein</fullName>
    </submittedName>
</protein>